<dbReference type="Proteomes" id="UP000177025">
    <property type="component" value="Unassembled WGS sequence"/>
</dbReference>
<dbReference type="GO" id="GO:0005524">
    <property type="term" value="F:ATP binding"/>
    <property type="evidence" value="ECO:0007669"/>
    <property type="project" value="UniProtKB-UniRule"/>
</dbReference>
<dbReference type="AlphaFoldDB" id="A0A1F4UEM4"/>
<dbReference type="PIRSF" id="PIRSF005303">
    <property type="entry name" value="Thiam_monoph_kin"/>
    <property type="match status" value="1"/>
</dbReference>
<dbReference type="Gene3D" id="3.90.650.10">
    <property type="entry name" value="PurM-like C-terminal domain"/>
    <property type="match status" value="1"/>
</dbReference>
<dbReference type="NCBIfam" id="TIGR01379">
    <property type="entry name" value="thiL"/>
    <property type="match status" value="1"/>
</dbReference>
<comment type="function">
    <text evidence="1">Catalyzes the ATP-dependent phosphorylation of thiamine-monophosphate (TMP) to form thiamine-pyrophosphate (TPP), the active form of vitamin B1.</text>
</comment>
<feature type="binding site" evidence="1">
    <location>
        <position position="214"/>
    </location>
    <ligand>
        <name>Mg(2+)</name>
        <dbReference type="ChEBI" id="CHEBI:18420"/>
        <label>5</label>
    </ligand>
</feature>
<dbReference type="GO" id="GO:0000287">
    <property type="term" value="F:magnesium ion binding"/>
    <property type="evidence" value="ECO:0007669"/>
    <property type="project" value="UniProtKB-UniRule"/>
</dbReference>
<feature type="binding site" evidence="1">
    <location>
        <position position="35"/>
    </location>
    <ligand>
        <name>Mg(2+)</name>
        <dbReference type="ChEBI" id="CHEBI:18420"/>
        <label>3</label>
    </ligand>
</feature>
<feature type="binding site" evidence="1">
    <location>
        <position position="148"/>
    </location>
    <ligand>
        <name>ATP</name>
        <dbReference type="ChEBI" id="CHEBI:30616"/>
    </ligand>
</feature>
<dbReference type="InterPro" id="IPR036921">
    <property type="entry name" value="PurM-like_N_sf"/>
</dbReference>
<comment type="miscellaneous">
    <text evidence="1">Reaction mechanism of ThiL seems to utilize a direct, inline transfer of the gamma-phosphate of ATP to TMP rather than a phosphorylated enzyme intermediate.</text>
</comment>
<organism evidence="3 4">
    <name type="scientific">candidate division WOR-3 bacterium RBG_13_43_14</name>
    <dbReference type="NCBI Taxonomy" id="1802590"/>
    <lineage>
        <taxon>Bacteria</taxon>
        <taxon>Bacteria division WOR-3</taxon>
    </lineage>
</organism>
<comment type="similarity">
    <text evidence="1">Belongs to the thiamine-monophosphate kinase family.</text>
</comment>
<feature type="binding site" evidence="1">
    <location>
        <position position="77"/>
    </location>
    <ligand>
        <name>Mg(2+)</name>
        <dbReference type="ChEBI" id="CHEBI:18420"/>
        <label>3</label>
    </ligand>
</feature>
<dbReference type="SUPFAM" id="SSF56042">
    <property type="entry name" value="PurM C-terminal domain-like"/>
    <property type="match status" value="1"/>
</dbReference>
<dbReference type="HAMAP" id="MF_02128">
    <property type="entry name" value="TMP_kinase"/>
    <property type="match status" value="1"/>
</dbReference>
<feature type="binding site" evidence="1">
    <location>
        <position position="264"/>
    </location>
    <ligand>
        <name>substrate</name>
    </ligand>
</feature>
<evidence type="ECO:0000256" key="1">
    <source>
        <dbReference type="HAMAP-Rule" id="MF_02128"/>
    </source>
</evidence>
<comment type="caution">
    <text evidence="3">The sequence shown here is derived from an EMBL/GenBank/DDBJ whole genome shotgun (WGS) entry which is preliminary data.</text>
</comment>
<gene>
    <name evidence="1" type="primary">thiL</name>
    <name evidence="3" type="ORF">A2Y85_08460</name>
</gene>
<dbReference type="InterPro" id="IPR006283">
    <property type="entry name" value="ThiL-like"/>
</dbReference>
<dbReference type="InterPro" id="IPR016188">
    <property type="entry name" value="PurM-like_N"/>
</dbReference>
<feature type="binding site" evidence="1">
    <location>
        <position position="48"/>
    </location>
    <ligand>
        <name>Mg(2+)</name>
        <dbReference type="ChEBI" id="CHEBI:18420"/>
        <label>1</label>
    </ligand>
</feature>
<feature type="binding site" evidence="1">
    <location>
        <begin position="124"/>
        <end position="125"/>
    </location>
    <ligand>
        <name>ATP</name>
        <dbReference type="ChEBI" id="CHEBI:30616"/>
    </ligand>
</feature>
<keyword evidence="1" id="KW-0808">Transferase</keyword>
<evidence type="ECO:0000313" key="4">
    <source>
        <dbReference type="Proteomes" id="UP000177025"/>
    </source>
</evidence>
<dbReference type="CDD" id="cd02194">
    <property type="entry name" value="ThiL"/>
    <property type="match status" value="1"/>
</dbReference>
<keyword evidence="1" id="KW-0460">Magnesium</keyword>
<dbReference type="Pfam" id="PF00586">
    <property type="entry name" value="AIRS"/>
    <property type="match status" value="1"/>
</dbReference>
<dbReference type="PANTHER" id="PTHR30270">
    <property type="entry name" value="THIAMINE-MONOPHOSPHATE KINASE"/>
    <property type="match status" value="1"/>
</dbReference>
<feature type="binding site" evidence="1">
    <location>
        <position position="125"/>
    </location>
    <ligand>
        <name>Mg(2+)</name>
        <dbReference type="ChEBI" id="CHEBI:18420"/>
        <label>1</label>
    </ligand>
</feature>
<feature type="binding site" evidence="1">
    <location>
        <position position="48"/>
    </location>
    <ligand>
        <name>Mg(2+)</name>
        <dbReference type="ChEBI" id="CHEBI:18420"/>
        <label>2</label>
    </ligand>
</feature>
<dbReference type="GO" id="GO:0009229">
    <property type="term" value="P:thiamine diphosphate biosynthetic process"/>
    <property type="evidence" value="ECO:0007669"/>
    <property type="project" value="UniProtKB-UniRule"/>
</dbReference>
<feature type="binding site" evidence="1">
    <location>
        <position position="107"/>
    </location>
    <ligand>
        <name>ATP</name>
        <dbReference type="ChEBI" id="CHEBI:30616"/>
    </ligand>
</feature>
<name>A0A1F4UEM4_UNCW3</name>
<feature type="binding site" evidence="1">
    <location>
        <position position="35"/>
    </location>
    <ligand>
        <name>Mg(2+)</name>
        <dbReference type="ChEBI" id="CHEBI:18420"/>
        <label>4</label>
    </ligand>
</feature>
<comment type="pathway">
    <text evidence="1">Cofactor biosynthesis; thiamine diphosphate biosynthesis; thiamine diphosphate from thiamine phosphate: step 1/1.</text>
</comment>
<keyword evidence="1" id="KW-0479">Metal-binding</keyword>
<dbReference type="Gene3D" id="3.30.1330.10">
    <property type="entry name" value="PurM-like, N-terminal domain"/>
    <property type="match status" value="1"/>
</dbReference>
<dbReference type="UniPathway" id="UPA00060">
    <property type="reaction ID" value="UER00142"/>
</dbReference>
<evidence type="ECO:0000259" key="2">
    <source>
        <dbReference type="Pfam" id="PF00586"/>
    </source>
</evidence>
<keyword evidence="1" id="KW-0784">Thiamine biosynthesis</keyword>
<keyword evidence="1" id="KW-0067">ATP-binding</keyword>
<sequence length="318" mass="35673">MIKNNEPGEELAIIEYIRSRFPQRHPDIIKGIGDDAMVLRNGYVISTDSFIETVHFNMQYFNYKMLGYRTMGASLSDLAAMAAQPVAALVSLQLPSKVKSGDIKAIYDGFSELSRKYRFDIAGGDIVQSPCLGITITVIGRSREPLLRSGARPGQYLYVTNFLGLAEVGRKVLAQRLSKSRFETAISRHCFPEPRFAEVQAFRKYASACIDTSDGLSTDTYHMMRESRVKIIIDTNHVPIHSEVGAYCQDHNIDPLTFILAAGEDFELLFSARQLPGTIKYPIFQIGRIMRGKGLFILHDGHESALEPSGYEHLRFPK</sequence>
<dbReference type="GO" id="GO:0009030">
    <property type="term" value="F:thiamine-phosphate kinase activity"/>
    <property type="evidence" value="ECO:0007669"/>
    <property type="project" value="UniProtKB-UniRule"/>
</dbReference>
<feature type="binding site" evidence="1">
    <location>
        <position position="211"/>
    </location>
    <ligand>
        <name>Mg(2+)</name>
        <dbReference type="ChEBI" id="CHEBI:18420"/>
        <label>3</label>
    </ligand>
</feature>
<feature type="binding site" evidence="1">
    <location>
        <position position="46"/>
    </location>
    <ligand>
        <name>Mg(2+)</name>
        <dbReference type="ChEBI" id="CHEBI:18420"/>
        <label>4</label>
    </ligand>
</feature>
<feature type="binding site" evidence="1">
    <location>
        <position position="55"/>
    </location>
    <ligand>
        <name>substrate</name>
    </ligand>
</feature>
<feature type="domain" description="PurM-like N-terminal" evidence="2">
    <location>
        <begin position="33"/>
        <end position="141"/>
    </location>
</feature>
<dbReference type="SUPFAM" id="SSF55326">
    <property type="entry name" value="PurM N-terminal domain-like"/>
    <property type="match status" value="1"/>
</dbReference>
<comment type="catalytic activity">
    <reaction evidence="1">
        <text>thiamine phosphate + ATP = thiamine diphosphate + ADP</text>
        <dbReference type="Rhea" id="RHEA:15913"/>
        <dbReference type="ChEBI" id="CHEBI:30616"/>
        <dbReference type="ChEBI" id="CHEBI:37575"/>
        <dbReference type="ChEBI" id="CHEBI:58937"/>
        <dbReference type="ChEBI" id="CHEBI:456216"/>
        <dbReference type="EC" id="2.7.4.16"/>
    </reaction>
</comment>
<feature type="binding site" evidence="1">
    <location>
        <position position="311"/>
    </location>
    <ligand>
        <name>substrate</name>
    </ligand>
</feature>
<protein>
    <recommendedName>
        <fullName evidence="1">Thiamine-monophosphate kinase</fullName>
        <shortName evidence="1">TMP kinase</shortName>
        <shortName evidence="1">Thiamine-phosphate kinase</shortName>
        <ecNumber evidence="1">2.7.4.16</ecNumber>
    </recommendedName>
</protein>
<keyword evidence="1" id="KW-0547">Nucleotide-binding</keyword>
<reference evidence="3 4" key="1">
    <citation type="journal article" date="2016" name="Nat. Commun.">
        <title>Thousands of microbial genomes shed light on interconnected biogeochemical processes in an aquifer system.</title>
        <authorList>
            <person name="Anantharaman K."/>
            <person name="Brown C.T."/>
            <person name="Hug L.A."/>
            <person name="Sharon I."/>
            <person name="Castelle C.J."/>
            <person name="Probst A.J."/>
            <person name="Thomas B.C."/>
            <person name="Singh A."/>
            <person name="Wilkins M.J."/>
            <person name="Karaoz U."/>
            <person name="Brodie E.L."/>
            <person name="Williams K.H."/>
            <person name="Hubbard S.S."/>
            <person name="Banfield J.F."/>
        </authorList>
    </citation>
    <scope>NUCLEOTIDE SEQUENCE [LARGE SCALE GENOMIC DNA]</scope>
</reference>
<dbReference type="InterPro" id="IPR036676">
    <property type="entry name" value="PurM-like_C_sf"/>
</dbReference>
<feature type="binding site" evidence="1">
    <location>
        <position position="77"/>
    </location>
    <ligand>
        <name>Mg(2+)</name>
        <dbReference type="ChEBI" id="CHEBI:18420"/>
        <label>4</label>
    </ligand>
</feature>
<proteinExistence type="inferred from homology"/>
<dbReference type="EC" id="2.7.4.16" evidence="1"/>
<keyword evidence="1 3" id="KW-0418">Kinase</keyword>
<feature type="binding site" evidence="1">
    <location>
        <position position="47"/>
    </location>
    <ligand>
        <name>Mg(2+)</name>
        <dbReference type="ChEBI" id="CHEBI:18420"/>
        <label>1</label>
    </ligand>
</feature>
<accession>A0A1F4UEM4</accession>
<evidence type="ECO:0000313" key="3">
    <source>
        <dbReference type="EMBL" id="OGC43371.1"/>
    </source>
</evidence>
<dbReference type="PANTHER" id="PTHR30270:SF0">
    <property type="entry name" value="THIAMINE-MONOPHOSPHATE KINASE"/>
    <property type="match status" value="1"/>
</dbReference>
<feature type="binding site" evidence="1">
    <location>
        <position position="77"/>
    </location>
    <ligand>
        <name>Mg(2+)</name>
        <dbReference type="ChEBI" id="CHEBI:18420"/>
        <label>2</label>
    </ligand>
</feature>
<feature type="binding site" evidence="1">
    <location>
        <position position="213"/>
    </location>
    <ligand>
        <name>ATP</name>
        <dbReference type="ChEBI" id="CHEBI:30616"/>
    </ligand>
</feature>
<dbReference type="GO" id="GO:0009228">
    <property type="term" value="P:thiamine biosynthetic process"/>
    <property type="evidence" value="ECO:0007669"/>
    <property type="project" value="UniProtKB-KW"/>
</dbReference>
<dbReference type="EMBL" id="MEUM01000023">
    <property type="protein sequence ID" value="OGC43371.1"/>
    <property type="molecule type" value="Genomic_DNA"/>
</dbReference>